<dbReference type="SUPFAM" id="SSF117070">
    <property type="entry name" value="LEA14-like"/>
    <property type="match status" value="1"/>
</dbReference>
<feature type="compositionally biased region" description="Basic and acidic residues" evidence="3">
    <location>
        <begin position="42"/>
        <end position="66"/>
    </location>
</feature>
<dbReference type="EMBL" id="CM003146">
    <property type="protein sequence ID" value="KIS68855.1"/>
    <property type="molecule type" value="Genomic_DNA"/>
</dbReference>
<organism evidence="5 6">
    <name type="scientific">Mycosarcoma maydis</name>
    <name type="common">Corn smut fungus</name>
    <name type="synonym">Ustilago maydis</name>
    <dbReference type="NCBI Taxonomy" id="5270"/>
    <lineage>
        <taxon>Eukaryota</taxon>
        <taxon>Fungi</taxon>
        <taxon>Dikarya</taxon>
        <taxon>Basidiomycota</taxon>
        <taxon>Ustilaginomycotina</taxon>
        <taxon>Ustilaginomycetes</taxon>
        <taxon>Ustilaginales</taxon>
        <taxon>Ustilaginaceae</taxon>
        <taxon>Mycosarcoma</taxon>
    </lineage>
</organism>
<protein>
    <recommendedName>
        <fullName evidence="7">Late embryogenesis abundant protein LEA-2 subgroup domain-containing protein</fullName>
    </recommendedName>
</protein>
<sequence length="407" mass="43940">MSYAFQSPRAQVSSTLPHINDNYPHDPYSADSLQPYDPPSSRPDHDEYRDEVGESHDSNPSRTLHRDYEQDYGNHYNHLRAGAGEMDNYNMGAEKANSGSPYAAKRASGNSIWTKDDKRAFQSRSCPAKLCRILIGNLILAIILVVSIICLLALFVRPPNIAISGIGVPSQNGVNYQNGAFSFNVSIDISVSNPNSISANIKKLQATAYDSEDQSTALGHGLVTDQAIRANANTTVEFPFQIKYNQSEDPNGSLIRNIASDCRLDLTGGSSIGSGDLSFLFKIEVDVEVLSITVPVNFNRNVSFPCPLSGVNLQNILSGLGSVLGNALGVGGSRRAISDGAEADQSVAAGLARRQLAKRDVIDMATWQREVNAIDLVAAAADGLIRRYAPLSNDEDKRSLASEHDAL</sequence>
<keyword evidence="6" id="KW-1185">Reference proteome</keyword>
<dbReference type="OrthoDB" id="20273at2759"/>
<evidence type="ECO:0008006" key="7">
    <source>
        <dbReference type="Google" id="ProtNLM"/>
    </source>
</evidence>
<dbReference type="Proteomes" id="UP000000561">
    <property type="component" value="Chromosome 7"/>
</dbReference>
<dbReference type="GO" id="GO:0016020">
    <property type="term" value="C:membrane"/>
    <property type="evidence" value="ECO:0007669"/>
    <property type="project" value="UniProtKB-SubCell"/>
</dbReference>
<keyword evidence="2 4" id="KW-0472">Membrane</keyword>
<evidence type="ECO:0000256" key="2">
    <source>
        <dbReference type="ARBA" id="ARBA00023136"/>
    </source>
</evidence>
<evidence type="ECO:0000256" key="1">
    <source>
        <dbReference type="ARBA" id="ARBA00004370"/>
    </source>
</evidence>
<feature type="compositionally biased region" description="Polar residues" evidence="3">
    <location>
        <begin position="1"/>
        <end position="17"/>
    </location>
</feature>
<evidence type="ECO:0000256" key="3">
    <source>
        <dbReference type="SAM" id="MobiDB-lite"/>
    </source>
</evidence>
<gene>
    <name evidence="5" type="ORF">UMAG_02844</name>
</gene>
<evidence type="ECO:0000313" key="5">
    <source>
        <dbReference type="EMBL" id="KIS68855.1"/>
    </source>
</evidence>
<accession>A0A0D1E2N0</accession>
<name>A0A0D1E2N0_MYCMD</name>
<dbReference type="AlphaFoldDB" id="A0A0D1E2N0"/>
<dbReference type="InterPro" id="IPR044839">
    <property type="entry name" value="NDR1-like"/>
</dbReference>
<reference evidence="5 6" key="1">
    <citation type="journal article" date="2006" name="Nature">
        <title>Insights from the genome of the biotrophic fungal plant pathogen Ustilago maydis.</title>
        <authorList>
            <person name="Kamper J."/>
            <person name="Kahmann R."/>
            <person name="Bolker M."/>
            <person name="Ma L.J."/>
            <person name="Brefort T."/>
            <person name="Saville B.J."/>
            <person name="Banuett F."/>
            <person name="Kronstad J.W."/>
            <person name="Gold S.E."/>
            <person name="Muller O."/>
            <person name="Perlin M.H."/>
            <person name="Wosten H.A."/>
            <person name="de Vries R."/>
            <person name="Ruiz-Herrera J."/>
            <person name="Reynaga-Pena C.G."/>
            <person name="Snetselaar K."/>
            <person name="McCann M."/>
            <person name="Perez-Martin J."/>
            <person name="Feldbrugge M."/>
            <person name="Basse C.W."/>
            <person name="Steinberg G."/>
            <person name="Ibeas J.I."/>
            <person name="Holloman W."/>
            <person name="Guzman P."/>
            <person name="Farman M."/>
            <person name="Stajich J.E."/>
            <person name="Sentandreu R."/>
            <person name="Gonzalez-Prieto J.M."/>
            <person name="Kennell J.C."/>
            <person name="Molina L."/>
            <person name="Schirawski J."/>
            <person name="Mendoza-Mendoza A."/>
            <person name="Greilinger D."/>
            <person name="Munch K."/>
            <person name="Rossel N."/>
            <person name="Scherer M."/>
            <person name="Vranes M."/>
            <person name="Ladendorf O."/>
            <person name="Vincon V."/>
            <person name="Fuchs U."/>
            <person name="Sandrock B."/>
            <person name="Meng S."/>
            <person name="Ho E.C."/>
            <person name="Cahill M.J."/>
            <person name="Boyce K.J."/>
            <person name="Klose J."/>
            <person name="Klosterman S.J."/>
            <person name="Deelstra H.J."/>
            <person name="Ortiz-Castellanos L."/>
            <person name="Li W."/>
            <person name="Sanchez-Alonso P."/>
            <person name="Schreier P.H."/>
            <person name="Hauser-Hahn I."/>
            <person name="Vaupel M."/>
            <person name="Koopmann E."/>
            <person name="Friedrich G."/>
            <person name="Voss H."/>
            <person name="Schluter T."/>
            <person name="Margolis J."/>
            <person name="Platt D."/>
            <person name="Swimmer C."/>
            <person name="Gnirke A."/>
            <person name="Chen F."/>
            <person name="Vysotskaia V."/>
            <person name="Mannhaupt G."/>
            <person name="Guldener U."/>
            <person name="Munsterkotter M."/>
            <person name="Haase D."/>
            <person name="Oesterheld M."/>
            <person name="Mewes H.W."/>
            <person name="Mauceli E.W."/>
            <person name="DeCaprio D."/>
            <person name="Wade C.M."/>
            <person name="Butler J."/>
            <person name="Young S."/>
            <person name="Jaffe D.B."/>
            <person name="Calvo S."/>
            <person name="Nusbaum C."/>
            <person name="Galagan J."/>
            <person name="Birren B.W."/>
        </authorList>
    </citation>
    <scope>NUCLEOTIDE SEQUENCE [LARGE SCALE GENOMIC DNA]</scope>
    <source>
        <strain evidence="6">DSM 14603 / FGSC 9021 / UM521</strain>
    </source>
</reference>
<dbReference type="PANTHER" id="PTHR31234:SF2">
    <property type="entry name" value="OS05G0199100 PROTEIN"/>
    <property type="match status" value="1"/>
</dbReference>
<dbReference type="InParanoid" id="A0A0D1E2N0"/>
<dbReference type="RefSeq" id="XP_011389282.1">
    <property type="nucleotide sequence ID" value="XM_011390980.1"/>
</dbReference>
<evidence type="ECO:0000313" key="6">
    <source>
        <dbReference type="Proteomes" id="UP000000561"/>
    </source>
</evidence>
<dbReference type="VEuPathDB" id="FungiDB:UMAG_02844"/>
<dbReference type="STRING" id="237631.A0A0D1E2N0"/>
<dbReference type="GeneID" id="23563492"/>
<feature type="transmembrane region" description="Helical" evidence="4">
    <location>
        <begin position="133"/>
        <end position="156"/>
    </location>
</feature>
<evidence type="ECO:0000256" key="4">
    <source>
        <dbReference type="SAM" id="Phobius"/>
    </source>
</evidence>
<dbReference type="Gene3D" id="2.60.40.1820">
    <property type="match status" value="1"/>
</dbReference>
<proteinExistence type="predicted"/>
<dbReference type="PANTHER" id="PTHR31234">
    <property type="entry name" value="LATE EMBRYOGENESIS ABUNDANT (LEA) HYDROXYPROLINE-RICH GLYCOPROTEIN FAMILY"/>
    <property type="match status" value="1"/>
</dbReference>
<feature type="region of interest" description="Disordered" evidence="3">
    <location>
        <begin position="1"/>
        <end position="66"/>
    </location>
</feature>
<dbReference type="GO" id="GO:0098542">
    <property type="term" value="P:defense response to other organism"/>
    <property type="evidence" value="ECO:0007669"/>
    <property type="project" value="InterPro"/>
</dbReference>
<dbReference type="eggNOG" id="ENOG502S1T1">
    <property type="taxonomic scope" value="Eukaryota"/>
</dbReference>
<keyword evidence="4" id="KW-0812">Transmembrane</keyword>
<comment type="subcellular location">
    <subcellularLocation>
        <location evidence="1">Membrane</location>
    </subcellularLocation>
</comment>
<dbReference type="KEGG" id="uma:UMAG_02844"/>
<keyword evidence="4" id="KW-1133">Transmembrane helix</keyword>